<proteinExistence type="predicted"/>
<sequence>MTDLNDCSYSREECIASVRDYYKFLATMYLHEEDIIYLPEGGWATISSESFQDMNKTAEVISLLRQLPYIRAPSNPINQAQGAPWCRFADWQHTGARIERGMDGQDLKIMSEGSDIYDNAPSHVIGCGLTKGGRENYVFILDTELGIIYWSECPGEISDNPSYDHPKVLDDPHEWAPENEADWRGGAAGWTVKGFFEVLKDQSLKLKFIPTSLLYVIDVYAWLIPDSGGLVERLQGIYRQHGWPDLDNFQKQECLEAVETTLEQQHRTDG</sequence>
<organism evidence="1 2">
    <name type="scientific">Colletotrichum phormii</name>
    <dbReference type="NCBI Taxonomy" id="359342"/>
    <lineage>
        <taxon>Eukaryota</taxon>
        <taxon>Fungi</taxon>
        <taxon>Dikarya</taxon>
        <taxon>Ascomycota</taxon>
        <taxon>Pezizomycotina</taxon>
        <taxon>Sordariomycetes</taxon>
        <taxon>Hypocreomycetidae</taxon>
        <taxon>Glomerellales</taxon>
        <taxon>Glomerellaceae</taxon>
        <taxon>Colletotrichum</taxon>
        <taxon>Colletotrichum acutatum species complex</taxon>
    </lineage>
</organism>
<dbReference type="GeneID" id="85471866"/>
<evidence type="ECO:0000313" key="2">
    <source>
        <dbReference type="Proteomes" id="UP001243989"/>
    </source>
</evidence>
<name>A0AAI9ZFH5_9PEZI</name>
<protein>
    <submittedName>
        <fullName evidence="1">Uncharacterized protein</fullName>
    </submittedName>
</protein>
<dbReference type="AlphaFoldDB" id="A0AAI9ZFH5"/>
<accession>A0AAI9ZFH5</accession>
<comment type="caution">
    <text evidence="1">The sequence shown here is derived from an EMBL/GenBank/DDBJ whole genome shotgun (WGS) entry which is preliminary data.</text>
</comment>
<keyword evidence="2" id="KW-1185">Reference proteome</keyword>
<dbReference type="EMBL" id="JAHMHQ010000035">
    <property type="protein sequence ID" value="KAK1622506.1"/>
    <property type="molecule type" value="Genomic_DNA"/>
</dbReference>
<evidence type="ECO:0000313" key="1">
    <source>
        <dbReference type="EMBL" id="KAK1622506.1"/>
    </source>
</evidence>
<dbReference type="RefSeq" id="XP_060438501.1">
    <property type="nucleotide sequence ID" value="XM_060587004.1"/>
</dbReference>
<gene>
    <name evidence="1" type="ORF">BDP81DRAFT_386174</name>
</gene>
<reference evidence="1" key="1">
    <citation type="submission" date="2021-06" db="EMBL/GenBank/DDBJ databases">
        <title>Comparative genomics, transcriptomics and evolutionary studies reveal genomic signatures of adaptation to plant cell wall in hemibiotrophic fungi.</title>
        <authorList>
            <consortium name="DOE Joint Genome Institute"/>
            <person name="Baroncelli R."/>
            <person name="Diaz J.F."/>
            <person name="Benocci T."/>
            <person name="Peng M."/>
            <person name="Battaglia E."/>
            <person name="Haridas S."/>
            <person name="Andreopoulos W."/>
            <person name="Labutti K."/>
            <person name="Pangilinan J."/>
            <person name="Floch G.L."/>
            <person name="Makela M.R."/>
            <person name="Henrissat B."/>
            <person name="Grigoriev I.V."/>
            <person name="Crouch J.A."/>
            <person name="De Vries R.P."/>
            <person name="Sukno S.A."/>
            <person name="Thon M.R."/>
        </authorList>
    </citation>
    <scope>NUCLEOTIDE SEQUENCE</scope>
    <source>
        <strain evidence="1">CBS 102054</strain>
    </source>
</reference>
<dbReference type="Proteomes" id="UP001243989">
    <property type="component" value="Unassembled WGS sequence"/>
</dbReference>